<evidence type="ECO:0000256" key="6">
    <source>
        <dbReference type="ARBA" id="ARBA00023136"/>
    </source>
</evidence>
<feature type="compositionally biased region" description="Basic residues" evidence="9">
    <location>
        <begin position="88"/>
        <end position="101"/>
    </location>
</feature>
<dbReference type="InterPro" id="IPR009097">
    <property type="entry name" value="Cyclic_Pdiesterase"/>
</dbReference>
<reference evidence="11 12" key="1">
    <citation type="journal article" date="2018" name="Nat. Ecol. Evol.">
        <title>Genomic signatures of mitonuclear coevolution across populations of Tigriopus californicus.</title>
        <authorList>
            <person name="Barreto F.S."/>
            <person name="Watson E.T."/>
            <person name="Lima T.G."/>
            <person name="Willett C.S."/>
            <person name="Edmands S."/>
            <person name="Li W."/>
            <person name="Burton R.S."/>
        </authorList>
    </citation>
    <scope>NUCLEOTIDE SEQUENCE [LARGE SCALE GENOMIC DNA]</scope>
    <source>
        <strain evidence="11 12">San Diego</strain>
    </source>
</reference>
<keyword evidence="12" id="KW-1185">Reference proteome</keyword>
<dbReference type="GO" id="GO:0003723">
    <property type="term" value="F:RNA binding"/>
    <property type="evidence" value="ECO:0007669"/>
    <property type="project" value="UniProtKB-KW"/>
</dbReference>
<feature type="compositionally biased region" description="Basic and acidic residues" evidence="9">
    <location>
        <begin position="102"/>
        <end position="111"/>
    </location>
</feature>
<dbReference type="GO" id="GO:0004113">
    <property type="term" value="F:2',3'-cyclic-nucleotide 3'-phosphodiesterase activity"/>
    <property type="evidence" value="ECO:0007669"/>
    <property type="project" value="InterPro"/>
</dbReference>
<keyword evidence="8" id="KW-0636">Prenylation</keyword>
<dbReference type="InterPro" id="IPR008431">
    <property type="entry name" value="CNPase"/>
</dbReference>
<dbReference type="Pfam" id="PF05881">
    <property type="entry name" value="CNPase"/>
    <property type="match status" value="2"/>
</dbReference>
<dbReference type="Proteomes" id="UP000318571">
    <property type="component" value="Chromosome 8"/>
</dbReference>
<gene>
    <name evidence="11" type="ORF">TCAL_02165</name>
</gene>
<keyword evidence="7" id="KW-0449">Lipoprotein</keyword>
<protein>
    <recommendedName>
        <fullName evidence="10">Cyclic nucleotide phosphodiesterase catalytic domain-containing protein</fullName>
    </recommendedName>
</protein>
<dbReference type="Gene3D" id="3.90.1740.10">
    <property type="entry name" value="2',3'-cyclic nucleotide 3'-phosphodiesterase superfamily"/>
    <property type="match status" value="1"/>
</dbReference>
<feature type="region of interest" description="Disordered" evidence="9">
    <location>
        <begin position="77"/>
        <end position="120"/>
    </location>
</feature>
<comment type="caution">
    <text evidence="11">The sequence shown here is derived from an EMBL/GenBank/DDBJ whole genome shotgun (WGS) entry which is preliminary data.</text>
</comment>
<organism evidence="11 12">
    <name type="scientific">Tigriopus californicus</name>
    <name type="common">Marine copepod</name>
    <dbReference type="NCBI Taxonomy" id="6832"/>
    <lineage>
        <taxon>Eukaryota</taxon>
        <taxon>Metazoa</taxon>
        <taxon>Ecdysozoa</taxon>
        <taxon>Arthropoda</taxon>
        <taxon>Crustacea</taxon>
        <taxon>Multicrustacea</taxon>
        <taxon>Hexanauplia</taxon>
        <taxon>Copepoda</taxon>
        <taxon>Harpacticoida</taxon>
        <taxon>Harpacticidae</taxon>
        <taxon>Tigriopus</taxon>
    </lineage>
</organism>
<dbReference type="PANTHER" id="PTHR10156:SF0">
    <property type="entry name" value="2',3'-CYCLIC-NUCLEOTIDE 3'-PHOSPHODIESTERASE"/>
    <property type="match status" value="1"/>
</dbReference>
<keyword evidence="4" id="KW-0378">Hydrolase</keyword>
<dbReference type="GO" id="GO:0005737">
    <property type="term" value="C:cytoplasm"/>
    <property type="evidence" value="ECO:0007669"/>
    <property type="project" value="TreeGrafter"/>
</dbReference>
<evidence type="ECO:0000256" key="4">
    <source>
        <dbReference type="ARBA" id="ARBA00022801"/>
    </source>
</evidence>
<evidence type="ECO:0000256" key="8">
    <source>
        <dbReference type="ARBA" id="ARBA00023289"/>
    </source>
</evidence>
<feature type="domain" description="Cyclic nucleotide phosphodiesterase catalytic" evidence="10">
    <location>
        <begin position="138"/>
        <end position="214"/>
    </location>
</feature>
<evidence type="ECO:0000256" key="5">
    <source>
        <dbReference type="ARBA" id="ARBA00022884"/>
    </source>
</evidence>
<keyword evidence="5" id="KW-0694">RNA-binding</keyword>
<feature type="domain" description="Cyclic nucleotide phosphodiesterase catalytic" evidence="10">
    <location>
        <begin position="15"/>
        <end position="96"/>
    </location>
</feature>
<evidence type="ECO:0000256" key="9">
    <source>
        <dbReference type="SAM" id="MobiDB-lite"/>
    </source>
</evidence>
<accession>A0A553N7V9</accession>
<dbReference type="PANTHER" id="PTHR10156">
    <property type="entry name" value="2',3'-CYCLIC-NUCLEOTIDE 3'-PHOSPHODIESTERASE"/>
    <property type="match status" value="1"/>
</dbReference>
<evidence type="ECO:0000259" key="10">
    <source>
        <dbReference type="Pfam" id="PF05881"/>
    </source>
</evidence>
<comment type="subcellular location">
    <subcellularLocation>
        <location evidence="1">Membrane</location>
        <topology evidence="1">Lipid-anchor</topology>
    </subcellularLocation>
</comment>
<evidence type="ECO:0000256" key="3">
    <source>
        <dbReference type="ARBA" id="ARBA00022553"/>
    </source>
</evidence>
<dbReference type="GO" id="GO:0009214">
    <property type="term" value="P:cyclic nucleotide catabolic process"/>
    <property type="evidence" value="ECO:0007669"/>
    <property type="project" value="InterPro"/>
</dbReference>
<dbReference type="GO" id="GO:0016020">
    <property type="term" value="C:membrane"/>
    <property type="evidence" value="ECO:0007669"/>
    <property type="project" value="UniProtKB-SubCell"/>
</dbReference>
<dbReference type="AlphaFoldDB" id="A0A553N7V9"/>
<evidence type="ECO:0000256" key="7">
    <source>
        <dbReference type="ARBA" id="ARBA00023288"/>
    </source>
</evidence>
<evidence type="ECO:0000256" key="2">
    <source>
        <dbReference type="ARBA" id="ARBA00022481"/>
    </source>
</evidence>
<proteinExistence type="predicted"/>
<evidence type="ECO:0000313" key="11">
    <source>
        <dbReference type="EMBL" id="TRY61479.1"/>
    </source>
</evidence>
<keyword evidence="3" id="KW-0597">Phosphoprotein</keyword>
<evidence type="ECO:0000313" key="12">
    <source>
        <dbReference type="Proteomes" id="UP000318571"/>
    </source>
</evidence>
<dbReference type="InterPro" id="IPR047325">
    <property type="entry name" value="CNPase_cat"/>
</dbReference>
<sequence length="214" mass="24135">MLGFYTRDECLPSNKTMVHCTMKFCGKDGGATYLKQPVVQNRLGQVFPITVIGLVFTPRTLGARVFLSEQELEIYNQDDSESNPNPLPKRRKAKSTKKRDSKMKLMDDRPTESNSTIPEGLKSRALTVGKSFFPIPGHGRRAHITLGTSDGVPPVTTGFDLLEVVQREKEAFQSSLVVPTFDTAFGKLRNYEDDLWVLYFDRAWEIDSIFTGSY</sequence>
<dbReference type="SUPFAM" id="SSF55144">
    <property type="entry name" value="LigT-like"/>
    <property type="match status" value="1"/>
</dbReference>
<name>A0A553N7V9_TIGCA</name>
<dbReference type="EMBL" id="VCGU01000459">
    <property type="protein sequence ID" value="TRY61479.1"/>
    <property type="molecule type" value="Genomic_DNA"/>
</dbReference>
<dbReference type="STRING" id="6832.A0A553N7V9"/>
<keyword evidence="6" id="KW-0472">Membrane</keyword>
<evidence type="ECO:0000256" key="1">
    <source>
        <dbReference type="ARBA" id="ARBA00004635"/>
    </source>
</evidence>
<keyword evidence="2" id="KW-0488">Methylation</keyword>